<dbReference type="RefSeq" id="WP_330196306.1">
    <property type="nucleotide sequence ID" value="NZ_JAZDRO010000003.1"/>
</dbReference>
<evidence type="ECO:0000313" key="8">
    <source>
        <dbReference type="EMBL" id="MEE2566755.1"/>
    </source>
</evidence>
<evidence type="ECO:0000256" key="7">
    <source>
        <dbReference type="SAM" id="SignalP"/>
    </source>
</evidence>
<reference evidence="8 9" key="1">
    <citation type="submission" date="2024-01" db="EMBL/GenBank/DDBJ databases">
        <title>Hyphobacterium bacterium isolated from marine sediment.</title>
        <authorList>
            <person name="Zhao S."/>
        </authorList>
    </citation>
    <scope>NUCLEOTIDE SEQUENCE [LARGE SCALE GENOMIC DNA]</scope>
    <source>
        <strain evidence="8 9">Y60-23</strain>
    </source>
</reference>
<evidence type="ECO:0000256" key="2">
    <source>
        <dbReference type="ARBA" id="ARBA00022723"/>
    </source>
</evidence>
<dbReference type="Pfam" id="PF02265">
    <property type="entry name" value="S1-P1_nuclease"/>
    <property type="match status" value="1"/>
</dbReference>
<evidence type="ECO:0000256" key="3">
    <source>
        <dbReference type="ARBA" id="ARBA00022759"/>
    </source>
</evidence>
<accession>A0ABU7M012</accession>
<keyword evidence="6" id="KW-0325">Glycoprotein</keyword>
<dbReference type="InterPro" id="IPR003154">
    <property type="entry name" value="S1/P1nuclease"/>
</dbReference>
<organism evidence="8 9">
    <name type="scientific">Hyphobacterium marinum</name>
    <dbReference type="NCBI Taxonomy" id="3116574"/>
    <lineage>
        <taxon>Bacteria</taxon>
        <taxon>Pseudomonadati</taxon>
        <taxon>Pseudomonadota</taxon>
        <taxon>Alphaproteobacteria</taxon>
        <taxon>Maricaulales</taxon>
        <taxon>Maricaulaceae</taxon>
        <taxon>Hyphobacterium</taxon>
    </lineage>
</organism>
<dbReference type="PANTHER" id="PTHR33146">
    <property type="entry name" value="ENDONUCLEASE 4"/>
    <property type="match status" value="1"/>
</dbReference>
<evidence type="ECO:0000256" key="1">
    <source>
        <dbReference type="ARBA" id="ARBA00022722"/>
    </source>
</evidence>
<gene>
    <name evidence="8" type="ORF">V0U35_08695</name>
</gene>
<dbReference type="Gene3D" id="1.10.575.10">
    <property type="entry name" value="P1 Nuclease"/>
    <property type="match status" value="1"/>
</dbReference>
<evidence type="ECO:0000313" key="9">
    <source>
        <dbReference type="Proteomes" id="UP001310692"/>
    </source>
</evidence>
<dbReference type="PANTHER" id="PTHR33146:SF26">
    <property type="entry name" value="ENDONUCLEASE 4"/>
    <property type="match status" value="1"/>
</dbReference>
<dbReference type="Proteomes" id="UP001310692">
    <property type="component" value="Unassembled WGS sequence"/>
</dbReference>
<dbReference type="SUPFAM" id="SSF48537">
    <property type="entry name" value="Phospholipase C/P1 nuclease"/>
    <property type="match status" value="1"/>
</dbReference>
<evidence type="ECO:0000256" key="5">
    <source>
        <dbReference type="ARBA" id="ARBA00023157"/>
    </source>
</evidence>
<name>A0ABU7M012_9PROT</name>
<evidence type="ECO:0000256" key="4">
    <source>
        <dbReference type="ARBA" id="ARBA00022801"/>
    </source>
</evidence>
<comment type="caution">
    <text evidence="8">The sequence shown here is derived from an EMBL/GenBank/DDBJ whole genome shotgun (WGS) entry which is preliminary data.</text>
</comment>
<proteinExistence type="predicted"/>
<keyword evidence="9" id="KW-1185">Reference proteome</keyword>
<dbReference type="CDD" id="cd11010">
    <property type="entry name" value="S1-P1_nuclease"/>
    <property type="match status" value="1"/>
</dbReference>
<sequence length="260" mass="29201">MKRMLAILSALLISAAPASGWGKIGHRVTGAIAERYLTDEARAAVRDILGVETLAEAAEWADFMRSNDEEFWRNSSSLHYVTVPVGTAYDPANAPQSGDAFTALERFSAMVVDADAPLEDRQLALRMIVHIIGDLHQPFHVGSGEDRGGNDVTVVWFDTVTTLHLAWDEDMVEYEQLSYTEMTDWLDARITPELAAEWMDPDPLVWIAESAAVRDSLYPDDAELRYDYFYEHRDLMRLRLSQGGVRIAAYLNALFAEEVE</sequence>
<dbReference type="EMBL" id="JAZDRO010000003">
    <property type="protein sequence ID" value="MEE2566755.1"/>
    <property type="molecule type" value="Genomic_DNA"/>
</dbReference>
<keyword evidence="3" id="KW-0255">Endonuclease</keyword>
<keyword evidence="7" id="KW-0732">Signal</keyword>
<keyword evidence="1" id="KW-0540">Nuclease</keyword>
<keyword evidence="2" id="KW-0479">Metal-binding</keyword>
<keyword evidence="4" id="KW-0378">Hydrolase</keyword>
<evidence type="ECO:0000256" key="6">
    <source>
        <dbReference type="ARBA" id="ARBA00023180"/>
    </source>
</evidence>
<feature type="signal peptide" evidence="7">
    <location>
        <begin position="1"/>
        <end position="20"/>
    </location>
</feature>
<feature type="chain" id="PRO_5046473284" evidence="7">
    <location>
        <begin position="21"/>
        <end position="260"/>
    </location>
</feature>
<dbReference type="InterPro" id="IPR008947">
    <property type="entry name" value="PLipase_C/P1_nuclease_dom_sf"/>
</dbReference>
<protein>
    <submittedName>
        <fullName evidence="8">S1/P1 nuclease</fullName>
    </submittedName>
</protein>
<keyword evidence="5" id="KW-1015">Disulfide bond</keyword>